<accession>A0AAV5I8C2</accession>
<keyword evidence="4" id="KW-0418">Kinase</keyword>
<sequence length="131" mass="14451">MSLQNFFKFLKKTSVKERGRKPSALSEGLCRQFSLAELKAATYNFDDDLKIGECGFGPVYRGFIDGGSMVVAVKRLSRSSPQRVEDFRNEVELLCQLRHQNLVSLVGMLIHGSGGMIILLGMLIRSHGSGG</sequence>
<gene>
    <name evidence="8" type="ORF">SLEP1_g10523</name>
</gene>
<keyword evidence="2" id="KW-0808">Transferase</keyword>
<dbReference type="Proteomes" id="UP001054252">
    <property type="component" value="Unassembled WGS sequence"/>
</dbReference>
<evidence type="ECO:0000256" key="5">
    <source>
        <dbReference type="ARBA" id="ARBA00022840"/>
    </source>
</evidence>
<protein>
    <recommendedName>
        <fullName evidence="7">Protein kinase domain-containing protein</fullName>
    </recommendedName>
</protein>
<dbReference type="InterPro" id="IPR000719">
    <property type="entry name" value="Prot_kinase_dom"/>
</dbReference>
<reference evidence="8 9" key="1">
    <citation type="journal article" date="2021" name="Commun. Biol.">
        <title>The genome of Shorea leprosula (Dipterocarpaceae) highlights the ecological relevance of drought in aseasonal tropical rainforests.</title>
        <authorList>
            <person name="Ng K.K.S."/>
            <person name="Kobayashi M.J."/>
            <person name="Fawcett J.A."/>
            <person name="Hatakeyama M."/>
            <person name="Paape T."/>
            <person name="Ng C.H."/>
            <person name="Ang C.C."/>
            <person name="Tnah L.H."/>
            <person name="Lee C.T."/>
            <person name="Nishiyama T."/>
            <person name="Sese J."/>
            <person name="O'Brien M.J."/>
            <person name="Copetti D."/>
            <person name="Mohd Noor M.I."/>
            <person name="Ong R.C."/>
            <person name="Putra M."/>
            <person name="Sireger I.Z."/>
            <person name="Indrioko S."/>
            <person name="Kosugi Y."/>
            <person name="Izuno A."/>
            <person name="Isagi Y."/>
            <person name="Lee S.L."/>
            <person name="Shimizu K.K."/>
        </authorList>
    </citation>
    <scope>NUCLEOTIDE SEQUENCE [LARGE SCALE GENOMIC DNA]</scope>
    <source>
        <strain evidence="8">214</strain>
    </source>
</reference>
<evidence type="ECO:0000313" key="8">
    <source>
        <dbReference type="EMBL" id="GKU97373.1"/>
    </source>
</evidence>
<proteinExistence type="predicted"/>
<evidence type="ECO:0000259" key="7">
    <source>
        <dbReference type="PROSITE" id="PS50011"/>
    </source>
</evidence>
<dbReference type="Gene3D" id="3.30.200.20">
    <property type="entry name" value="Phosphorylase Kinase, domain 1"/>
    <property type="match status" value="1"/>
</dbReference>
<evidence type="ECO:0000256" key="1">
    <source>
        <dbReference type="ARBA" id="ARBA00022527"/>
    </source>
</evidence>
<evidence type="ECO:0000256" key="6">
    <source>
        <dbReference type="SAM" id="Phobius"/>
    </source>
</evidence>
<keyword evidence="6" id="KW-1133">Transmembrane helix</keyword>
<organism evidence="8 9">
    <name type="scientific">Rubroshorea leprosula</name>
    <dbReference type="NCBI Taxonomy" id="152421"/>
    <lineage>
        <taxon>Eukaryota</taxon>
        <taxon>Viridiplantae</taxon>
        <taxon>Streptophyta</taxon>
        <taxon>Embryophyta</taxon>
        <taxon>Tracheophyta</taxon>
        <taxon>Spermatophyta</taxon>
        <taxon>Magnoliopsida</taxon>
        <taxon>eudicotyledons</taxon>
        <taxon>Gunneridae</taxon>
        <taxon>Pentapetalae</taxon>
        <taxon>rosids</taxon>
        <taxon>malvids</taxon>
        <taxon>Malvales</taxon>
        <taxon>Dipterocarpaceae</taxon>
        <taxon>Rubroshorea</taxon>
    </lineage>
</organism>
<dbReference type="FunFam" id="3.30.200.20:FF:000039">
    <property type="entry name" value="receptor-like protein kinase FERONIA"/>
    <property type="match status" value="1"/>
</dbReference>
<dbReference type="Pfam" id="PF07714">
    <property type="entry name" value="PK_Tyr_Ser-Thr"/>
    <property type="match status" value="1"/>
</dbReference>
<dbReference type="InterPro" id="IPR001245">
    <property type="entry name" value="Ser-Thr/Tyr_kinase_cat_dom"/>
</dbReference>
<feature type="domain" description="Protein kinase" evidence="7">
    <location>
        <begin position="45"/>
        <end position="131"/>
    </location>
</feature>
<keyword evidence="6" id="KW-0812">Transmembrane</keyword>
<dbReference type="AlphaFoldDB" id="A0AAV5I8C2"/>
<dbReference type="GO" id="GO:0004674">
    <property type="term" value="F:protein serine/threonine kinase activity"/>
    <property type="evidence" value="ECO:0007669"/>
    <property type="project" value="UniProtKB-KW"/>
</dbReference>
<dbReference type="PANTHER" id="PTHR27006">
    <property type="entry name" value="PROMASTIGOTE SURFACE ANTIGEN PROTEIN PSA"/>
    <property type="match status" value="1"/>
</dbReference>
<keyword evidence="6" id="KW-0472">Membrane</keyword>
<keyword evidence="5" id="KW-0067">ATP-binding</keyword>
<evidence type="ECO:0000256" key="2">
    <source>
        <dbReference type="ARBA" id="ARBA00022679"/>
    </source>
</evidence>
<name>A0AAV5I8C2_9ROSI</name>
<dbReference type="SUPFAM" id="SSF56112">
    <property type="entry name" value="Protein kinase-like (PK-like)"/>
    <property type="match status" value="1"/>
</dbReference>
<keyword evidence="3" id="KW-0547">Nucleotide-binding</keyword>
<dbReference type="PANTHER" id="PTHR27006:SF606">
    <property type="entry name" value="INTERLEUKIN-1 RECEPTOR-ASSOCIATED KINASE 4"/>
    <property type="match status" value="1"/>
</dbReference>
<keyword evidence="1" id="KW-0723">Serine/threonine-protein kinase</keyword>
<dbReference type="GO" id="GO:0005524">
    <property type="term" value="F:ATP binding"/>
    <property type="evidence" value="ECO:0007669"/>
    <property type="project" value="UniProtKB-KW"/>
</dbReference>
<evidence type="ECO:0000313" key="9">
    <source>
        <dbReference type="Proteomes" id="UP001054252"/>
    </source>
</evidence>
<evidence type="ECO:0000256" key="4">
    <source>
        <dbReference type="ARBA" id="ARBA00022777"/>
    </source>
</evidence>
<feature type="transmembrane region" description="Helical" evidence="6">
    <location>
        <begin position="102"/>
        <end position="124"/>
    </location>
</feature>
<dbReference type="EMBL" id="BPVZ01000011">
    <property type="protein sequence ID" value="GKU97373.1"/>
    <property type="molecule type" value="Genomic_DNA"/>
</dbReference>
<dbReference type="InterPro" id="IPR011009">
    <property type="entry name" value="Kinase-like_dom_sf"/>
</dbReference>
<comment type="caution">
    <text evidence="8">The sequence shown here is derived from an EMBL/GenBank/DDBJ whole genome shotgun (WGS) entry which is preliminary data.</text>
</comment>
<dbReference type="PROSITE" id="PS50011">
    <property type="entry name" value="PROTEIN_KINASE_DOM"/>
    <property type="match status" value="1"/>
</dbReference>
<evidence type="ECO:0000256" key="3">
    <source>
        <dbReference type="ARBA" id="ARBA00022741"/>
    </source>
</evidence>
<keyword evidence="9" id="KW-1185">Reference proteome</keyword>